<dbReference type="InterPro" id="IPR013260">
    <property type="entry name" value="mRNA_splic_SYF2"/>
</dbReference>
<evidence type="ECO:0000256" key="5">
    <source>
        <dbReference type="ARBA" id="ARBA00023187"/>
    </source>
</evidence>
<dbReference type="AlphaFoldDB" id="A0AAV6WGW7"/>
<dbReference type="GO" id="GO:0006397">
    <property type="term" value="P:mRNA processing"/>
    <property type="evidence" value="ECO:0007669"/>
    <property type="project" value="UniProtKB-KW"/>
</dbReference>
<evidence type="ECO:0000256" key="4">
    <source>
        <dbReference type="ARBA" id="ARBA00022728"/>
    </source>
</evidence>
<keyword evidence="8" id="KW-1185">Reference proteome</keyword>
<keyword evidence="5" id="KW-0508">mRNA splicing</keyword>
<keyword evidence="3" id="KW-0507">mRNA processing</keyword>
<comment type="similarity">
    <text evidence="2">Belongs to the SYF2 family.</text>
</comment>
<protein>
    <submittedName>
        <fullName evidence="7">Uncharacterized protein</fullName>
    </submittedName>
</protein>
<evidence type="ECO:0000256" key="2">
    <source>
        <dbReference type="ARBA" id="ARBA00010028"/>
    </source>
</evidence>
<comment type="caution">
    <text evidence="7">The sequence shown here is derived from an EMBL/GenBank/DDBJ whole genome shotgun (WGS) entry which is preliminary data.</text>
</comment>
<dbReference type="PANTHER" id="PTHR13264">
    <property type="entry name" value="GCIP-INTERACTING PROTEIN P29"/>
    <property type="match status" value="1"/>
</dbReference>
<proteinExistence type="inferred from homology"/>
<evidence type="ECO:0000256" key="6">
    <source>
        <dbReference type="ARBA" id="ARBA00023242"/>
    </source>
</evidence>
<dbReference type="GO" id="GO:0071013">
    <property type="term" value="C:catalytic step 2 spliceosome"/>
    <property type="evidence" value="ECO:0007669"/>
    <property type="project" value="TreeGrafter"/>
</dbReference>
<dbReference type="GO" id="GO:0000974">
    <property type="term" value="C:Prp19 complex"/>
    <property type="evidence" value="ECO:0007669"/>
    <property type="project" value="TreeGrafter"/>
</dbReference>
<dbReference type="GO" id="GO:0071014">
    <property type="term" value="C:post-mRNA release spliceosomal complex"/>
    <property type="evidence" value="ECO:0007669"/>
    <property type="project" value="TreeGrafter"/>
</dbReference>
<sequence length="151" mass="17388">MTEERRVDPDCRNASNPHHKCTDFCFKIIAEAKAKINQKDEGLQANDDNVQLNMLAAPNYREEVNDGSYRCDYHYVEEAGLDGNNDNEARKANQWSREGLPFKQWLKERNKQFGRPLDANGLDMSKAYMLDAQETTESKYKKLEKEPVPSG</sequence>
<comment type="subcellular location">
    <subcellularLocation>
        <location evidence="1">Nucleus</location>
    </subcellularLocation>
</comment>
<dbReference type="PANTHER" id="PTHR13264:SF5">
    <property type="entry name" value="PRE-MRNA-SPLICING FACTOR SYF2"/>
    <property type="match status" value="1"/>
</dbReference>
<evidence type="ECO:0000256" key="1">
    <source>
        <dbReference type="ARBA" id="ARBA00004123"/>
    </source>
</evidence>
<gene>
    <name evidence="7" type="ORF">BUALT_Bualt15G0007600</name>
</gene>
<evidence type="ECO:0000256" key="3">
    <source>
        <dbReference type="ARBA" id="ARBA00022664"/>
    </source>
</evidence>
<dbReference type="Proteomes" id="UP000826271">
    <property type="component" value="Unassembled WGS sequence"/>
</dbReference>
<accession>A0AAV6WGW7</accession>
<organism evidence="7 8">
    <name type="scientific">Buddleja alternifolia</name>
    <dbReference type="NCBI Taxonomy" id="168488"/>
    <lineage>
        <taxon>Eukaryota</taxon>
        <taxon>Viridiplantae</taxon>
        <taxon>Streptophyta</taxon>
        <taxon>Embryophyta</taxon>
        <taxon>Tracheophyta</taxon>
        <taxon>Spermatophyta</taxon>
        <taxon>Magnoliopsida</taxon>
        <taxon>eudicotyledons</taxon>
        <taxon>Gunneridae</taxon>
        <taxon>Pentapetalae</taxon>
        <taxon>asterids</taxon>
        <taxon>lamiids</taxon>
        <taxon>Lamiales</taxon>
        <taxon>Scrophulariaceae</taxon>
        <taxon>Buddlejeae</taxon>
        <taxon>Buddleja</taxon>
    </lineage>
</organism>
<dbReference type="EMBL" id="WHWC01000015">
    <property type="protein sequence ID" value="KAG8368075.1"/>
    <property type="molecule type" value="Genomic_DNA"/>
</dbReference>
<evidence type="ECO:0000313" key="8">
    <source>
        <dbReference type="Proteomes" id="UP000826271"/>
    </source>
</evidence>
<evidence type="ECO:0000313" key="7">
    <source>
        <dbReference type="EMBL" id="KAG8368075.1"/>
    </source>
</evidence>
<name>A0AAV6WGW7_9LAMI</name>
<keyword evidence="4" id="KW-0747">Spliceosome</keyword>
<dbReference type="GO" id="GO:0008380">
    <property type="term" value="P:RNA splicing"/>
    <property type="evidence" value="ECO:0007669"/>
    <property type="project" value="UniProtKB-KW"/>
</dbReference>
<keyword evidence="6" id="KW-0539">Nucleus</keyword>
<reference evidence="7" key="1">
    <citation type="submission" date="2019-10" db="EMBL/GenBank/DDBJ databases">
        <authorList>
            <person name="Zhang R."/>
            <person name="Pan Y."/>
            <person name="Wang J."/>
            <person name="Ma R."/>
            <person name="Yu S."/>
        </authorList>
    </citation>
    <scope>NUCLEOTIDE SEQUENCE</scope>
    <source>
        <strain evidence="7">LA-IB0</strain>
        <tissue evidence="7">Leaf</tissue>
    </source>
</reference>